<dbReference type="GO" id="GO:0016757">
    <property type="term" value="F:glycosyltransferase activity"/>
    <property type="evidence" value="ECO:0007669"/>
    <property type="project" value="UniProtKB-KW"/>
</dbReference>
<evidence type="ECO:0000259" key="5">
    <source>
        <dbReference type="Pfam" id="PF00535"/>
    </source>
</evidence>
<dbReference type="Proteomes" id="UP000031184">
    <property type="component" value="Unassembled WGS sequence"/>
</dbReference>
<dbReference type="Gene3D" id="3.90.550.10">
    <property type="entry name" value="Spore Coat Polysaccharide Biosynthesis Protein SpsA, Chain A"/>
    <property type="match status" value="1"/>
</dbReference>
<keyword evidence="3 6" id="KW-0808">Transferase</keyword>
<keyword evidence="2" id="KW-0328">Glycosyltransferase</keyword>
<dbReference type="EMBL" id="AUZI01000023">
    <property type="protein sequence ID" value="KID48603.1"/>
    <property type="molecule type" value="Genomic_DNA"/>
</dbReference>
<comment type="similarity">
    <text evidence="1">Belongs to the glycosyltransferase 2 family.</text>
</comment>
<evidence type="ECO:0000256" key="2">
    <source>
        <dbReference type="ARBA" id="ARBA00022676"/>
    </source>
</evidence>
<dbReference type="PANTHER" id="PTHR43685">
    <property type="entry name" value="GLYCOSYLTRANSFERASE"/>
    <property type="match status" value="1"/>
</dbReference>
<organism evidence="6 7">
    <name type="scientific">Fusobacterium necrophorum subsp. funduliforme B35</name>
    <dbReference type="NCBI Taxonomy" id="1226633"/>
    <lineage>
        <taxon>Bacteria</taxon>
        <taxon>Fusobacteriati</taxon>
        <taxon>Fusobacteriota</taxon>
        <taxon>Fusobacteriia</taxon>
        <taxon>Fusobacteriales</taxon>
        <taxon>Fusobacteriaceae</taxon>
        <taxon>Fusobacterium</taxon>
    </lineage>
</organism>
<feature type="transmembrane region" description="Helical" evidence="4">
    <location>
        <begin position="271"/>
        <end position="289"/>
    </location>
</feature>
<reference evidence="6 7" key="1">
    <citation type="submission" date="2013-08" db="EMBL/GenBank/DDBJ databases">
        <title>An opportunistic ruminal bacterium that causes liver abscesses in cattle.</title>
        <authorList>
            <person name="Benahmed F.H."/>
            <person name="Rasmussen M."/>
            <person name="Harbottle H."/>
            <person name="Soppet D."/>
            <person name="Nagaraja T.G."/>
            <person name="Davidson M."/>
        </authorList>
    </citation>
    <scope>NUCLEOTIDE SEQUENCE [LARGE SCALE GENOMIC DNA]</scope>
    <source>
        <strain evidence="6 7">B35</strain>
    </source>
</reference>
<evidence type="ECO:0000256" key="4">
    <source>
        <dbReference type="SAM" id="Phobius"/>
    </source>
</evidence>
<evidence type="ECO:0000256" key="1">
    <source>
        <dbReference type="ARBA" id="ARBA00006739"/>
    </source>
</evidence>
<keyword evidence="4" id="KW-0812">Transmembrane</keyword>
<evidence type="ECO:0000256" key="3">
    <source>
        <dbReference type="ARBA" id="ARBA00022679"/>
    </source>
</evidence>
<sequence>MSRAFPKISIIMPVCKYDEYLEQAINSILAQTFQEFEFLIIANGMLVDSFQKLQSFCQKDSRVRLYQTSIKQLQYNLNYALDLAQAEIIARMDGDDIAFPTRLEKQYFYLLEENIDLLGSNFEYIDEKNLKIDKKNYILLRNAEIRKAMTIFCPFCHPTIMFKKSIILDAGAYCFGNIAEDWELYLRLRRNAEIKFANYPEVLLQYRQHSKQMSKQSSKMDSIIVSGLYVREFVYTKNIAYLKGALIHFFLATPFRKILKRMEQWRRKKKISLYFTLFWNISFLFFSLFKIL</sequence>
<accession>A0A0B4E521</accession>
<feature type="domain" description="Glycosyltransferase 2-like" evidence="5">
    <location>
        <begin position="9"/>
        <end position="165"/>
    </location>
</feature>
<keyword evidence="4" id="KW-0472">Membrane</keyword>
<dbReference type="InterPro" id="IPR001173">
    <property type="entry name" value="Glyco_trans_2-like"/>
</dbReference>
<comment type="caution">
    <text evidence="6">The sequence shown here is derived from an EMBL/GenBank/DDBJ whole genome shotgun (WGS) entry which is preliminary data.</text>
</comment>
<dbReference type="SUPFAM" id="SSF53448">
    <property type="entry name" value="Nucleotide-diphospho-sugar transferases"/>
    <property type="match status" value="1"/>
</dbReference>
<dbReference type="InterPro" id="IPR029044">
    <property type="entry name" value="Nucleotide-diphossugar_trans"/>
</dbReference>
<evidence type="ECO:0000313" key="7">
    <source>
        <dbReference type="Proteomes" id="UP000031184"/>
    </source>
</evidence>
<keyword evidence="4" id="KW-1133">Transmembrane helix</keyword>
<evidence type="ECO:0000313" key="6">
    <source>
        <dbReference type="EMBL" id="KID48603.1"/>
    </source>
</evidence>
<protein>
    <submittedName>
        <fullName evidence="6">Glycosyltransferase family 2</fullName>
    </submittedName>
</protein>
<dbReference type="PANTHER" id="PTHR43685:SF5">
    <property type="entry name" value="GLYCOSYLTRANSFERASE EPSE-RELATED"/>
    <property type="match status" value="1"/>
</dbReference>
<dbReference type="AlphaFoldDB" id="A0A0B4E521"/>
<proteinExistence type="inferred from homology"/>
<name>A0A0B4E521_9FUSO</name>
<dbReference type="InterPro" id="IPR050834">
    <property type="entry name" value="Glycosyltransf_2"/>
</dbReference>
<gene>
    <name evidence="6" type="ORF">C095_10025</name>
</gene>
<dbReference type="Pfam" id="PF00535">
    <property type="entry name" value="Glycos_transf_2"/>
    <property type="match status" value="1"/>
</dbReference>
<dbReference type="PATRIC" id="fig|1226633.4.peg.2031"/>